<keyword evidence="3" id="KW-1185">Reference proteome</keyword>
<dbReference type="AlphaFoldDB" id="A0A1I0G7B7"/>
<organism evidence="2 3">
    <name type="scientific">Nonomuraea wenchangensis</name>
    <dbReference type="NCBI Taxonomy" id="568860"/>
    <lineage>
        <taxon>Bacteria</taxon>
        <taxon>Bacillati</taxon>
        <taxon>Actinomycetota</taxon>
        <taxon>Actinomycetes</taxon>
        <taxon>Streptosporangiales</taxon>
        <taxon>Streptosporangiaceae</taxon>
        <taxon>Nonomuraea</taxon>
    </lineage>
</organism>
<dbReference type="Proteomes" id="UP000199361">
    <property type="component" value="Unassembled WGS sequence"/>
</dbReference>
<dbReference type="Pfam" id="PF18029">
    <property type="entry name" value="Glyoxalase_6"/>
    <property type="match status" value="1"/>
</dbReference>
<reference evidence="2 3" key="1">
    <citation type="submission" date="2016-10" db="EMBL/GenBank/DDBJ databases">
        <authorList>
            <person name="de Groot N.N."/>
        </authorList>
    </citation>
    <scope>NUCLEOTIDE SEQUENCE [LARGE SCALE GENOMIC DNA]</scope>
    <source>
        <strain evidence="2 3">CGMCC 4.5598</strain>
    </source>
</reference>
<evidence type="ECO:0000313" key="3">
    <source>
        <dbReference type="Proteomes" id="UP000199361"/>
    </source>
</evidence>
<dbReference type="EMBL" id="FOHX01000003">
    <property type="protein sequence ID" value="SET65944.1"/>
    <property type="molecule type" value="Genomic_DNA"/>
</dbReference>
<dbReference type="InterPro" id="IPR037523">
    <property type="entry name" value="VOC_core"/>
</dbReference>
<dbReference type="STRING" id="568860.SAMN05421811_103755"/>
<evidence type="ECO:0000259" key="1">
    <source>
        <dbReference type="PROSITE" id="PS51819"/>
    </source>
</evidence>
<protein>
    <recommendedName>
        <fullName evidence="1">VOC domain-containing protein</fullName>
    </recommendedName>
</protein>
<dbReference type="PANTHER" id="PTHR35908">
    <property type="entry name" value="HYPOTHETICAL FUSION PROTEIN"/>
    <property type="match status" value="1"/>
</dbReference>
<name>A0A1I0G7B7_9ACTN</name>
<dbReference type="PANTHER" id="PTHR35908:SF1">
    <property type="entry name" value="CONSERVED PROTEIN"/>
    <property type="match status" value="1"/>
</dbReference>
<dbReference type="SUPFAM" id="SSF54593">
    <property type="entry name" value="Glyoxalase/Bleomycin resistance protein/Dihydroxybiphenyl dioxygenase"/>
    <property type="match status" value="1"/>
</dbReference>
<dbReference type="InterPro" id="IPR041581">
    <property type="entry name" value="Glyoxalase_6"/>
</dbReference>
<accession>A0A1I0G7B7</accession>
<dbReference type="InterPro" id="IPR029068">
    <property type="entry name" value="Glyas_Bleomycin-R_OHBP_Dase"/>
</dbReference>
<proteinExistence type="predicted"/>
<dbReference type="PROSITE" id="PS51819">
    <property type="entry name" value="VOC"/>
    <property type="match status" value="1"/>
</dbReference>
<sequence>MRSAKPHAVAGGTLIATLAAMRGRVSQIVVDCRDPASLVGFWAALLGGEPVHRARGWSHVEPPGGVRLAFQPVAEGKAVKNRLHLDIEVEAIGPAVAAAVRLGAAPIGEQVVDDQGAFQVMADPEGNEFCFVASAG</sequence>
<feature type="domain" description="VOC" evidence="1">
    <location>
        <begin position="24"/>
        <end position="134"/>
    </location>
</feature>
<dbReference type="Gene3D" id="3.10.180.10">
    <property type="entry name" value="2,3-Dihydroxybiphenyl 1,2-Dioxygenase, domain 1"/>
    <property type="match status" value="1"/>
</dbReference>
<gene>
    <name evidence="2" type="ORF">SAMN05421811_103755</name>
</gene>
<evidence type="ECO:0000313" key="2">
    <source>
        <dbReference type="EMBL" id="SET65944.1"/>
    </source>
</evidence>
<dbReference type="CDD" id="cd06587">
    <property type="entry name" value="VOC"/>
    <property type="match status" value="1"/>
</dbReference>